<dbReference type="InterPro" id="IPR013785">
    <property type="entry name" value="Aldolase_TIM"/>
</dbReference>
<evidence type="ECO:0000313" key="7">
    <source>
        <dbReference type="EMBL" id="TWG87446.1"/>
    </source>
</evidence>
<dbReference type="EMBL" id="VLJN01000009">
    <property type="protein sequence ID" value="TWG87446.1"/>
    <property type="molecule type" value="Genomic_DNA"/>
</dbReference>
<evidence type="ECO:0000256" key="3">
    <source>
        <dbReference type="ARBA" id="ARBA00022643"/>
    </source>
</evidence>
<accession>A0A562BQA1</accession>
<keyword evidence="5" id="KW-0560">Oxidoreductase</keyword>
<evidence type="ECO:0000256" key="2">
    <source>
        <dbReference type="ARBA" id="ARBA00022630"/>
    </source>
</evidence>
<keyword evidence="3" id="KW-0288">FMN</keyword>
<dbReference type="GO" id="GO:0050661">
    <property type="term" value="F:NADP binding"/>
    <property type="evidence" value="ECO:0007669"/>
    <property type="project" value="InterPro"/>
</dbReference>
<dbReference type="GO" id="GO:0010181">
    <property type="term" value="F:FMN binding"/>
    <property type="evidence" value="ECO:0007669"/>
    <property type="project" value="InterPro"/>
</dbReference>
<dbReference type="Proteomes" id="UP000318141">
    <property type="component" value="Unassembled WGS sequence"/>
</dbReference>
<evidence type="ECO:0000313" key="8">
    <source>
        <dbReference type="Proteomes" id="UP000318141"/>
    </source>
</evidence>
<dbReference type="InterPro" id="IPR001155">
    <property type="entry name" value="OxRdtase_FMN_N"/>
</dbReference>
<dbReference type="Pfam" id="PF00724">
    <property type="entry name" value="Oxidored_FMN"/>
    <property type="match status" value="1"/>
</dbReference>
<dbReference type="PANTHER" id="PTHR43303:SF4">
    <property type="entry name" value="NADPH DEHYDROGENASE C23G7.10C-RELATED"/>
    <property type="match status" value="1"/>
</dbReference>
<evidence type="ECO:0000256" key="4">
    <source>
        <dbReference type="ARBA" id="ARBA00022857"/>
    </source>
</evidence>
<keyword evidence="4" id="KW-0521">NADP</keyword>
<dbReference type="AlphaFoldDB" id="A0A562BQA1"/>
<comment type="caution">
    <text evidence="7">The sequence shown here is derived from an EMBL/GenBank/DDBJ whole genome shotgun (WGS) entry which is preliminary data.</text>
</comment>
<gene>
    <name evidence="7" type="ORF">L602_001700000380</name>
</gene>
<evidence type="ECO:0000259" key="6">
    <source>
        <dbReference type="Pfam" id="PF00724"/>
    </source>
</evidence>
<keyword evidence="2" id="KW-0285">Flavoprotein</keyword>
<dbReference type="CDD" id="cd02932">
    <property type="entry name" value="OYE_YqiM_FMN"/>
    <property type="match status" value="1"/>
</dbReference>
<dbReference type="PANTHER" id="PTHR43303">
    <property type="entry name" value="NADPH DEHYDROGENASE C23G7.10C-RELATED"/>
    <property type="match status" value="1"/>
</dbReference>
<evidence type="ECO:0000256" key="1">
    <source>
        <dbReference type="ARBA" id="ARBA00001917"/>
    </source>
</evidence>
<proteinExistence type="predicted"/>
<name>A0A562BQA1_9BURK</name>
<reference evidence="7 8" key="1">
    <citation type="submission" date="2019-07" db="EMBL/GenBank/DDBJ databases">
        <title>Genome sequencing of lignin-degrading bacterial isolates.</title>
        <authorList>
            <person name="Gladden J."/>
        </authorList>
    </citation>
    <scope>NUCLEOTIDE SEQUENCE [LARGE SCALE GENOMIC DNA]</scope>
    <source>
        <strain evidence="7 8">J11</strain>
    </source>
</reference>
<dbReference type="SUPFAM" id="SSF51395">
    <property type="entry name" value="FMN-linked oxidoreductases"/>
    <property type="match status" value="1"/>
</dbReference>
<keyword evidence="8" id="KW-1185">Reference proteome</keyword>
<sequence length="396" mass="43370">MTPHPILFSPIALRGVRLRNRIVLPPMLTYSATNGYINEWHVAHLAKYAIGGVGLVFMESTKVDPRGCTTPNDLGLWKDDFIDGMRQVTSVLHRFGAVAGIQLGHSGRKARNTLPWEGRAPMDQCPGVDHGEPWEIIGPSAIAHSPRASVPRAMSRADIQSQVEAWGQAARRAVQAGFDVVEIHGAHGYLLHQFLSPTANQRTDEYGGSLANRMRFVIEVVDEVRRALPDDMPLFYRTSAVDEDGWSLDDSVALACVLKERGVDVVDCSSGGMTPQSIVSHATPQGFGYQVPYAERIRRESGILTMAVGLIMHADQAEAVLQEARADLIGVGRELLHNPHWVLDAAVKLGVADAYSKVPPSYGYWLKKRAEAGFEDHLSTRRDGIGRAADMTPRGD</sequence>
<dbReference type="Gene3D" id="3.20.20.70">
    <property type="entry name" value="Aldolase class I"/>
    <property type="match status" value="1"/>
</dbReference>
<comment type="cofactor">
    <cofactor evidence="1">
        <name>FMN</name>
        <dbReference type="ChEBI" id="CHEBI:58210"/>
    </cofactor>
</comment>
<feature type="domain" description="NADH:flavin oxidoreductase/NADH oxidase N-terminal" evidence="6">
    <location>
        <begin position="7"/>
        <end position="345"/>
    </location>
</feature>
<evidence type="ECO:0000256" key="5">
    <source>
        <dbReference type="ARBA" id="ARBA00023002"/>
    </source>
</evidence>
<dbReference type="GO" id="GO:0003959">
    <property type="term" value="F:NADPH dehydrogenase activity"/>
    <property type="evidence" value="ECO:0007669"/>
    <property type="project" value="InterPro"/>
</dbReference>
<protein>
    <submittedName>
        <fullName evidence="7">2,4-dienoyl-CoA reductase-like NADH-dependent reductase (Old Yellow Enzyme family)</fullName>
    </submittedName>
</protein>
<organism evidence="7 8">
    <name type="scientific">Cupriavidus gilardii J11</name>
    <dbReference type="NCBI Taxonomy" id="936133"/>
    <lineage>
        <taxon>Bacteria</taxon>
        <taxon>Pseudomonadati</taxon>
        <taxon>Pseudomonadota</taxon>
        <taxon>Betaproteobacteria</taxon>
        <taxon>Burkholderiales</taxon>
        <taxon>Burkholderiaceae</taxon>
        <taxon>Cupriavidus</taxon>
    </lineage>
</organism>
<dbReference type="InterPro" id="IPR044152">
    <property type="entry name" value="YqjM-like"/>
</dbReference>
<dbReference type="OrthoDB" id="8985337at2"/>